<protein>
    <submittedName>
        <fullName evidence="1">Uncharacterized protein</fullName>
    </submittedName>
</protein>
<comment type="caution">
    <text evidence="1">The sequence shown here is derived from an EMBL/GenBank/DDBJ whole genome shotgun (WGS) entry which is preliminary data.</text>
</comment>
<dbReference type="RefSeq" id="WP_206754479.1">
    <property type="nucleotide sequence ID" value="NZ_JACJPY010000101.1"/>
</dbReference>
<evidence type="ECO:0000313" key="2">
    <source>
        <dbReference type="Proteomes" id="UP000631421"/>
    </source>
</evidence>
<accession>A0A926UWX4</accession>
<keyword evidence="2" id="KW-1185">Reference proteome</keyword>
<sequence>MAAETYAKQINRMISDILHNRKQYKDLDMTHAKFVELVREMRYNQRQYFKHRTQGFLEKSKALEKQVDQYLADTSLPNQQKLF</sequence>
<reference evidence="1 2" key="1">
    <citation type="journal article" date="2015" name="ISME J.">
        <title>Draft Genome Sequence of Streptomyces incarnatus NRRL8089, which Produces the Nucleoside Antibiotic Sinefungin.</title>
        <authorList>
            <person name="Oshima K."/>
            <person name="Hattori M."/>
            <person name="Shimizu H."/>
            <person name="Fukuda K."/>
            <person name="Nemoto M."/>
            <person name="Inagaki K."/>
            <person name="Tamura T."/>
        </authorList>
    </citation>
    <scope>NUCLEOTIDE SEQUENCE [LARGE SCALE GENOMIC DNA]</scope>
    <source>
        <strain evidence="1 2">FACHB-1277</strain>
    </source>
</reference>
<dbReference type="Proteomes" id="UP000631421">
    <property type="component" value="Unassembled WGS sequence"/>
</dbReference>
<gene>
    <name evidence="1" type="ORF">H6F44_20010</name>
</gene>
<proteinExistence type="predicted"/>
<name>A0A926UWX4_9CYAN</name>
<organism evidence="1 2">
    <name type="scientific">Pseudanabaena cinerea FACHB-1277</name>
    <dbReference type="NCBI Taxonomy" id="2949581"/>
    <lineage>
        <taxon>Bacteria</taxon>
        <taxon>Bacillati</taxon>
        <taxon>Cyanobacteriota</taxon>
        <taxon>Cyanophyceae</taxon>
        <taxon>Pseudanabaenales</taxon>
        <taxon>Pseudanabaenaceae</taxon>
        <taxon>Pseudanabaena</taxon>
        <taxon>Pseudanabaena cinerea</taxon>
    </lineage>
</organism>
<dbReference type="AlphaFoldDB" id="A0A926UWX4"/>
<evidence type="ECO:0000313" key="1">
    <source>
        <dbReference type="EMBL" id="MBD2152383.1"/>
    </source>
</evidence>
<dbReference type="EMBL" id="JACJPY010000101">
    <property type="protein sequence ID" value="MBD2152383.1"/>
    <property type="molecule type" value="Genomic_DNA"/>
</dbReference>